<dbReference type="PANTHER" id="PTHR20982:SF3">
    <property type="entry name" value="MITOCHONDRIAL RIBOSOME RECYCLING FACTOR PSEUDO 1"/>
    <property type="match status" value="1"/>
</dbReference>
<dbReference type="InterPro" id="IPR002661">
    <property type="entry name" value="Ribosome_recyc_fac"/>
</dbReference>
<sequence>MAAEGDVKALLHEADERMKTVLQTTRKELATVRTGRATPALLERIVVEYHGTPVPLNQVASISAPEPRMLVVQPWDRSLVKEVEKAILKSDLGVTPTSDGTVVRLVLPQLTEERRQQLVKVVRKEAEERRVAVRNIRREVNDELKRWEKNKLIAEDESRRAQQQVQQLTDRYIQEIDQLLAAKEKEIMEV</sequence>
<dbReference type="Proteomes" id="UP001333102">
    <property type="component" value="Chromosome"/>
</dbReference>
<protein>
    <recommendedName>
        <fullName evidence="3">Ribosome-recycling factor</fullName>
        <shortName evidence="3">RRF</shortName>
    </recommendedName>
    <alternativeName>
        <fullName evidence="3">Ribosome-releasing factor</fullName>
    </alternativeName>
</protein>
<keyword evidence="3" id="KW-0963">Cytoplasm</keyword>
<accession>A0ABZ1BME0</accession>
<dbReference type="InterPro" id="IPR023584">
    <property type="entry name" value="Ribosome_recyc_fac_dom"/>
</dbReference>
<dbReference type="Gene3D" id="1.10.132.20">
    <property type="entry name" value="Ribosome-recycling factor"/>
    <property type="match status" value="1"/>
</dbReference>
<evidence type="ECO:0000313" key="6">
    <source>
        <dbReference type="EMBL" id="WRP13312.1"/>
    </source>
</evidence>
<organism evidence="6 7">
    <name type="scientific">Geochorda subterranea</name>
    <dbReference type="NCBI Taxonomy" id="3109564"/>
    <lineage>
        <taxon>Bacteria</taxon>
        <taxon>Bacillati</taxon>
        <taxon>Bacillota</taxon>
        <taxon>Limnochordia</taxon>
        <taxon>Limnochordales</taxon>
        <taxon>Geochordaceae</taxon>
        <taxon>Geochorda</taxon>
    </lineage>
</organism>
<dbReference type="PANTHER" id="PTHR20982">
    <property type="entry name" value="RIBOSOME RECYCLING FACTOR"/>
    <property type="match status" value="1"/>
</dbReference>
<evidence type="ECO:0000256" key="3">
    <source>
        <dbReference type="HAMAP-Rule" id="MF_00040"/>
    </source>
</evidence>
<dbReference type="SUPFAM" id="SSF55194">
    <property type="entry name" value="Ribosome recycling factor, RRF"/>
    <property type="match status" value="1"/>
</dbReference>
<evidence type="ECO:0000313" key="7">
    <source>
        <dbReference type="Proteomes" id="UP001333102"/>
    </source>
</evidence>
<dbReference type="Gene3D" id="3.30.1360.40">
    <property type="match status" value="1"/>
</dbReference>
<dbReference type="HAMAP" id="MF_00040">
    <property type="entry name" value="RRF"/>
    <property type="match status" value="1"/>
</dbReference>
<dbReference type="Pfam" id="PF01765">
    <property type="entry name" value="RRF"/>
    <property type="match status" value="1"/>
</dbReference>
<dbReference type="EMBL" id="CP141614">
    <property type="protein sequence ID" value="WRP13312.1"/>
    <property type="molecule type" value="Genomic_DNA"/>
</dbReference>
<feature type="domain" description="Ribosome recycling factor" evidence="5">
    <location>
        <begin position="26"/>
        <end position="188"/>
    </location>
</feature>
<evidence type="ECO:0000256" key="4">
    <source>
        <dbReference type="SAM" id="Coils"/>
    </source>
</evidence>
<dbReference type="InterPro" id="IPR036191">
    <property type="entry name" value="RRF_sf"/>
</dbReference>
<keyword evidence="7" id="KW-1185">Reference proteome</keyword>
<comment type="function">
    <text evidence="3">Responsible for the release of ribosomes from messenger RNA at the termination of protein biosynthesis. May increase the efficiency of translation by recycling ribosomes from one round of translation to another.</text>
</comment>
<comment type="subcellular location">
    <subcellularLocation>
        <location evidence="3">Cytoplasm</location>
    </subcellularLocation>
</comment>
<gene>
    <name evidence="3 6" type="primary">frr</name>
    <name evidence="6" type="ORF">VLY81_07560</name>
</gene>
<evidence type="ECO:0000256" key="2">
    <source>
        <dbReference type="ARBA" id="ARBA00022917"/>
    </source>
</evidence>
<evidence type="ECO:0000256" key="1">
    <source>
        <dbReference type="ARBA" id="ARBA00005912"/>
    </source>
</evidence>
<dbReference type="NCBIfam" id="TIGR00496">
    <property type="entry name" value="frr"/>
    <property type="match status" value="1"/>
</dbReference>
<evidence type="ECO:0000259" key="5">
    <source>
        <dbReference type="Pfam" id="PF01765"/>
    </source>
</evidence>
<dbReference type="CDD" id="cd00520">
    <property type="entry name" value="RRF"/>
    <property type="match status" value="1"/>
</dbReference>
<feature type="coiled-coil region" evidence="4">
    <location>
        <begin position="123"/>
        <end position="171"/>
    </location>
</feature>
<proteinExistence type="inferred from homology"/>
<comment type="similarity">
    <text evidence="1 3">Belongs to the RRF family.</text>
</comment>
<keyword evidence="4" id="KW-0175">Coiled coil</keyword>
<reference evidence="7" key="1">
    <citation type="submission" date="2023-12" db="EMBL/GenBank/DDBJ databases">
        <title>Novel isolates from deep terrestrial aquifers shed light on the physiology and ecology of the class Limnochordia.</title>
        <authorList>
            <person name="Karnachuk O.V."/>
            <person name="Lukina A.P."/>
            <person name="Avakyan M.R."/>
            <person name="Kadnikov V."/>
            <person name="Begmatov S."/>
            <person name="Beletsky A.V."/>
            <person name="Mardanov A.V."/>
            <person name="Ravin N.V."/>
        </authorList>
    </citation>
    <scope>NUCLEOTIDE SEQUENCE [LARGE SCALE GENOMIC DNA]</scope>
    <source>
        <strain evidence="7">LN</strain>
    </source>
</reference>
<keyword evidence="2 3" id="KW-0648">Protein biosynthesis</keyword>
<name>A0ABZ1BME0_9FIRM</name>